<dbReference type="AlphaFoldDB" id="A0A3P9K4K7"/>
<feature type="domain" description="C2H2-type" evidence="12">
    <location>
        <begin position="506"/>
        <end position="528"/>
    </location>
</feature>
<dbReference type="InterPro" id="IPR036236">
    <property type="entry name" value="Znf_C2H2_sf"/>
</dbReference>
<evidence type="ECO:0000256" key="8">
    <source>
        <dbReference type="ARBA" id="ARBA00023163"/>
    </source>
</evidence>
<dbReference type="PANTHER" id="PTHR24381">
    <property type="entry name" value="ZINC FINGER PROTEIN"/>
    <property type="match status" value="1"/>
</dbReference>
<evidence type="ECO:0000313" key="14">
    <source>
        <dbReference type="Proteomes" id="UP000265180"/>
    </source>
</evidence>
<feature type="domain" description="C2H2-type" evidence="12">
    <location>
        <begin position="534"/>
        <end position="561"/>
    </location>
</feature>
<keyword evidence="2" id="KW-0479">Metal-binding</keyword>
<feature type="region of interest" description="Disordered" evidence="11">
    <location>
        <begin position="746"/>
        <end position="772"/>
    </location>
</feature>
<dbReference type="SMART" id="SM00355">
    <property type="entry name" value="ZnF_C2H2"/>
    <property type="match status" value="11"/>
</dbReference>
<dbReference type="FunFam" id="3.30.160.60:FF:001132">
    <property type="entry name" value="Zinc finger protein 341"/>
    <property type="match status" value="1"/>
</dbReference>
<feature type="domain" description="C2H2-type" evidence="12">
    <location>
        <begin position="562"/>
        <end position="589"/>
    </location>
</feature>
<evidence type="ECO:0000256" key="7">
    <source>
        <dbReference type="ARBA" id="ARBA00023125"/>
    </source>
</evidence>
<dbReference type="FunFam" id="3.30.160.60:FF:000618">
    <property type="entry name" value="zinc finger protein 341 isoform X1"/>
    <property type="match status" value="1"/>
</dbReference>
<dbReference type="GO" id="GO:0045893">
    <property type="term" value="P:positive regulation of DNA-templated transcription"/>
    <property type="evidence" value="ECO:0007669"/>
    <property type="project" value="UniProtKB-ARBA"/>
</dbReference>
<evidence type="ECO:0000256" key="5">
    <source>
        <dbReference type="ARBA" id="ARBA00022833"/>
    </source>
</evidence>
<dbReference type="GO" id="GO:0005634">
    <property type="term" value="C:nucleus"/>
    <property type="evidence" value="ECO:0007669"/>
    <property type="project" value="UniProtKB-SubCell"/>
</dbReference>
<dbReference type="Proteomes" id="UP000265180">
    <property type="component" value="Chromosome 7"/>
</dbReference>
<dbReference type="Gene3D" id="3.30.160.60">
    <property type="entry name" value="Classic Zinc Finger"/>
    <property type="match status" value="6"/>
</dbReference>
<dbReference type="Pfam" id="PF00096">
    <property type="entry name" value="zf-C2H2"/>
    <property type="match status" value="4"/>
</dbReference>
<dbReference type="PROSITE" id="PS00028">
    <property type="entry name" value="ZINC_FINGER_C2H2_1"/>
    <property type="match status" value="8"/>
</dbReference>
<comment type="subcellular location">
    <subcellularLocation>
        <location evidence="1">Nucleus</location>
    </subcellularLocation>
</comment>
<reference evidence="13" key="4">
    <citation type="submission" date="2025-09" db="UniProtKB">
        <authorList>
            <consortium name="Ensembl"/>
        </authorList>
    </citation>
    <scope>IDENTIFICATION</scope>
    <source>
        <strain evidence="13">HNI</strain>
    </source>
</reference>
<evidence type="ECO:0000256" key="9">
    <source>
        <dbReference type="ARBA" id="ARBA00023242"/>
    </source>
</evidence>
<protein>
    <submittedName>
        <fullName evidence="13">Zinc finger protein 341</fullName>
    </submittedName>
</protein>
<dbReference type="FunFam" id="3.30.160.60:FF:000611">
    <property type="entry name" value="zinc finger protein 341 isoform X1"/>
    <property type="match status" value="1"/>
</dbReference>
<evidence type="ECO:0000256" key="10">
    <source>
        <dbReference type="PROSITE-ProRule" id="PRU00042"/>
    </source>
</evidence>
<dbReference type="Ensembl" id="ENSORLT00020009764.1">
    <property type="protein sequence ID" value="ENSORLP00020003351.1"/>
    <property type="gene ID" value="ENSORLG00020004162.1"/>
</dbReference>
<feature type="domain" description="C2H2-type" evidence="12">
    <location>
        <begin position="480"/>
        <end position="509"/>
    </location>
</feature>
<keyword evidence="9" id="KW-0539">Nucleus</keyword>
<dbReference type="Pfam" id="PF13912">
    <property type="entry name" value="zf-C2H2_6"/>
    <property type="match status" value="2"/>
</dbReference>
<keyword evidence="3" id="KW-0677">Repeat</keyword>
<dbReference type="FunFam" id="3.30.160.60:FF:000867">
    <property type="entry name" value="Zinc finger protein 341"/>
    <property type="match status" value="1"/>
</dbReference>
<evidence type="ECO:0000256" key="3">
    <source>
        <dbReference type="ARBA" id="ARBA00022737"/>
    </source>
</evidence>
<dbReference type="SUPFAM" id="SSF57667">
    <property type="entry name" value="beta-beta-alpha zinc fingers"/>
    <property type="match status" value="4"/>
</dbReference>
<dbReference type="GO" id="GO:0008270">
    <property type="term" value="F:zinc ion binding"/>
    <property type="evidence" value="ECO:0007669"/>
    <property type="project" value="UniProtKB-KW"/>
</dbReference>
<keyword evidence="5" id="KW-0862">Zinc</keyword>
<feature type="domain" description="C2H2-type" evidence="12">
    <location>
        <begin position="385"/>
        <end position="412"/>
    </location>
</feature>
<evidence type="ECO:0000256" key="1">
    <source>
        <dbReference type="ARBA" id="ARBA00004123"/>
    </source>
</evidence>
<dbReference type="InterPro" id="IPR013087">
    <property type="entry name" value="Znf_C2H2_type"/>
</dbReference>
<evidence type="ECO:0000259" key="12">
    <source>
        <dbReference type="PROSITE" id="PS50157"/>
    </source>
</evidence>
<feature type="compositionally biased region" description="Acidic residues" evidence="11">
    <location>
        <begin position="746"/>
        <end position="755"/>
    </location>
</feature>
<evidence type="ECO:0000256" key="6">
    <source>
        <dbReference type="ARBA" id="ARBA00023015"/>
    </source>
</evidence>
<feature type="compositionally biased region" description="Basic residues" evidence="11">
    <location>
        <begin position="175"/>
        <end position="193"/>
    </location>
</feature>
<feature type="compositionally biased region" description="Low complexity" evidence="11">
    <location>
        <begin position="217"/>
        <end position="230"/>
    </location>
</feature>
<evidence type="ECO:0000256" key="11">
    <source>
        <dbReference type="SAM" id="MobiDB-lite"/>
    </source>
</evidence>
<keyword evidence="8" id="KW-0804">Transcription</keyword>
<feature type="domain" description="C2H2-type" evidence="12">
    <location>
        <begin position="443"/>
        <end position="465"/>
    </location>
</feature>
<reference evidence="13 14" key="2">
    <citation type="submission" date="2017-04" db="EMBL/GenBank/DDBJ databases">
        <title>CpG methylation of centromeres and impact of large insertions on vertebrate speciation.</title>
        <authorList>
            <person name="Ichikawa K."/>
            <person name="Yoshimura J."/>
            <person name="Morishita S."/>
        </authorList>
    </citation>
    <scope>NUCLEOTIDE SEQUENCE</scope>
    <source>
        <strain evidence="13 14">HNI</strain>
    </source>
</reference>
<dbReference type="PANTHER" id="PTHR24381:SF393">
    <property type="entry name" value="CHROMATIN-LINKED ADAPTOR FOR MSL PROTEINS, ISOFORM B"/>
    <property type="match status" value="1"/>
</dbReference>
<feature type="domain" description="C2H2-type" evidence="12">
    <location>
        <begin position="590"/>
        <end position="622"/>
    </location>
</feature>
<feature type="domain" description="C2H2-type" evidence="12">
    <location>
        <begin position="623"/>
        <end position="650"/>
    </location>
</feature>
<feature type="domain" description="C2H2-type" evidence="12">
    <location>
        <begin position="651"/>
        <end position="670"/>
    </location>
</feature>
<keyword evidence="4 10" id="KW-0863">Zinc-finger</keyword>
<sequence>MAQTIFEALEGMDNQTVLAVQSLLDGQGGVNDPNNQNVSAGSTIQSMEDEDVFLCGKCKKQFNSLPAFMTHKREQCHSGAPSLSTVSLASTNIYAPVPSISSVQQNPANRQVSTYITVPPSPLTHTLVQGNVLVSDDVLMSAISAFTSIDQPMASMQTPVQSNLSMHTSGVSYLQHHHHHHHHHHHPHHHHQHQQQQQPPLSLPSSQTAAHSLPAGAPAQQPLSSQVPSSHSSSVVQVYSAMPHMAAGGGGVAEIHSLGLQAYHPVQVPSQCGESQSFSSAPIYSPEKQTTKTKTCGTAGNMAELGDFEKVIIPKQPRSAKKNSSGGSEAAEDLEDGVTEPLADAGSTQGEEIQPPVQMPADAPSDQNLPGQAQTKQIVLIDSSYQCQFCAGRFRTYFQLKSHLTQHKGEQVYKCVLKSCCQTFQKLDQFLEHIRTHQEQLTYRCHLCSKVFPSLFELGVHQYSHCFCPQQSTHKEAAIYRCVKCQSRYSTQEALEEHLLTASHSFPCPHCQKVFPCERYFRRHLPTHGVGGRFKCQICKKAFKTEHYLKLHARIHSGEKPYKCSLCDATFNRKDKVKRHMLIHEPFKKYKCPFRTHVGCTKEFNRPDKLKAHILSHSGIKPFKCLFCQKTFSRRAHMLEHQQSHTDNYRFRCSVCNKGFTRQSYFRDHKCPAAGNGAAAGETEEDELAGLSMAEEADGQGDGEKEGEDGSREVQLQLEAAAAAEGEPNNSCAAAIIIIERQMDREEEERLDEGGEVLARRNDQTSLQQPRL</sequence>
<keyword evidence="6" id="KW-0805">Transcription regulation</keyword>
<feature type="region of interest" description="Disordered" evidence="11">
    <location>
        <begin position="173"/>
        <end position="230"/>
    </location>
</feature>
<feature type="domain" description="C2H2-type" evidence="12">
    <location>
        <begin position="413"/>
        <end position="442"/>
    </location>
</feature>
<dbReference type="GO" id="GO:0003677">
    <property type="term" value="F:DNA binding"/>
    <property type="evidence" value="ECO:0007669"/>
    <property type="project" value="UniProtKB-KW"/>
</dbReference>
<dbReference type="GO" id="GO:0003700">
    <property type="term" value="F:DNA-binding transcription factor activity"/>
    <property type="evidence" value="ECO:0007669"/>
    <property type="project" value="UniProtKB-ARBA"/>
</dbReference>
<name>A0A3P9K4K7_ORYLA</name>
<dbReference type="FunFam" id="3.30.160.60:FF:001031">
    <property type="entry name" value="zinc finger protein 341 isoform X1"/>
    <property type="match status" value="1"/>
</dbReference>
<reference key="1">
    <citation type="journal article" date="2007" name="Nature">
        <title>The medaka draft genome and insights into vertebrate genome evolution.</title>
        <authorList>
            <person name="Kasahara M."/>
            <person name="Naruse K."/>
            <person name="Sasaki S."/>
            <person name="Nakatani Y."/>
            <person name="Qu W."/>
            <person name="Ahsan B."/>
            <person name="Yamada T."/>
            <person name="Nagayasu Y."/>
            <person name="Doi K."/>
            <person name="Kasai Y."/>
            <person name="Jindo T."/>
            <person name="Kobayashi D."/>
            <person name="Shimada A."/>
            <person name="Toyoda A."/>
            <person name="Kuroki Y."/>
            <person name="Fujiyama A."/>
            <person name="Sasaki T."/>
            <person name="Shimizu A."/>
            <person name="Asakawa S."/>
            <person name="Shimizu N."/>
            <person name="Hashimoto S."/>
            <person name="Yang J."/>
            <person name="Lee Y."/>
            <person name="Matsushima K."/>
            <person name="Sugano S."/>
            <person name="Sakaizumi M."/>
            <person name="Narita T."/>
            <person name="Ohishi K."/>
            <person name="Haga S."/>
            <person name="Ohta F."/>
            <person name="Nomoto H."/>
            <person name="Nogata K."/>
            <person name="Morishita T."/>
            <person name="Endo T."/>
            <person name="Shin-I T."/>
            <person name="Takeda H."/>
            <person name="Morishita S."/>
            <person name="Kohara Y."/>
        </authorList>
    </citation>
    <scope>NUCLEOTIDE SEQUENCE [LARGE SCALE GENOMIC DNA]</scope>
    <source>
        <strain>Hd-rR</strain>
    </source>
</reference>
<feature type="domain" description="C2H2-type" evidence="12">
    <location>
        <begin position="53"/>
        <end position="82"/>
    </location>
</feature>
<accession>A0A3P9K4K7</accession>
<evidence type="ECO:0000256" key="4">
    <source>
        <dbReference type="ARBA" id="ARBA00022771"/>
    </source>
</evidence>
<feature type="region of interest" description="Disordered" evidence="11">
    <location>
        <begin position="313"/>
        <end position="371"/>
    </location>
</feature>
<evidence type="ECO:0000313" key="13">
    <source>
        <dbReference type="Ensembl" id="ENSORLP00020003351.1"/>
    </source>
</evidence>
<dbReference type="PROSITE" id="PS50157">
    <property type="entry name" value="ZINC_FINGER_C2H2_2"/>
    <property type="match status" value="11"/>
</dbReference>
<organism evidence="13 14">
    <name type="scientific">Oryzias latipes</name>
    <name type="common">Japanese rice fish</name>
    <name type="synonym">Japanese killifish</name>
    <dbReference type="NCBI Taxonomy" id="8090"/>
    <lineage>
        <taxon>Eukaryota</taxon>
        <taxon>Metazoa</taxon>
        <taxon>Chordata</taxon>
        <taxon>Craniata</taxon>
        <taxon>Vertebrata</taxon>
        <taxon>Euteleostomi</taxon>
        <taxon>Actinopterygii</taxon>
        <taxon>Neopterygii</taxon>
        <taxon>Teleostei</taxon>
        <taxon>Neoteleostei</taxon>
        <taxon>Acanthomorphata</taxon>
        <taxon>Ovalentaria</taxon>
        <taxon>Atherinomorphae</taxon>
        <taxon>Beloniformes</taxon>
        <taxon>Adrianichthyidae</taxon>
        <taxon>Oryziinae</taxon>
        <taxon>Oryzias</taxon>
    </lineage>
</organism>
<reference evidence="13" key="3">
    <citation type="submission" date="2025-08" db="UniProtKB">
        <authorList>
            <consortium name="Ensembl"/>
        </authorList>
    </citation>
    <scope>IDENTIFICATION</scope>
    <source>
        <strain evidence="13">HNI</strain>
    </source>
</reference>
<dbReference type="Pfam" id="PF12874">
    <property type="entry name" value="zf-met"/>
    <property type="match status" value="1"/>
</dbReference>
<proteinExistence type="predicted"/>
<evidence type="ECO:0000256" key="2">
    <source>
        <dbReference type="ARBA" id="ARBA00022723"/>
    </source>
</evidence>
<keyword evidence="7" id="KW-0238">DNA-binding</keyword>